<keyword evidence="2" id="KW-1185">Reference proteome</keyword>
<sequence length="61" mass="6159">MRAVAGDAGSPPVDELFLKAANSEAGSMVRTGGAISSVISEVSFIGDIASIEAPGCPFTRF</sequence>
<dbReference type="Proteomes" id="UP000179467">
    <property type="component" value="Unassembled WGS sequence"/>
</dbReference>
<evidence type="ECO:0000313" key="2">
    <source>
        <dbReference type="Proteomes" id="UP000179467"/>
    </source>
</evidence>
<accession>A0A1S1HES4</accession>
<name>A0A1S1HES4_9SPHN</name>
<gene>
    <name evidence="1" type="ORF">BHE75_02616</name>
</gene>
<dbReference type="AlphaFoldDB" id="A0A1S1HES4"/>
<proteinExistence type="predicted"/>
<comment type="caution">
    <text evidence="1">The sequence shown here is derived from an EMBL/GenBank/DDBJ whole genome shotgun (WGS) entry which is preliminary data.</text>
</comment>
<organism evidence="1 2">
    <name type="scientific">Edaphosphingomonas haloaromaticamans</name>
    <dbReference type="NCBI Taxonomy" id="653954"/>
    <lineage>
        <taxon>Bacteria</taxon>
        <taxon>Pseudomonadati</taxon>
        <taxon>Pseudomonadota</taxon>
        <taxon>Alphaproteobacteria</taxon>
        <taxon>Sphingomonadales</taxon>
        <taxon>Rhizorhabdaceae</taxon>
        <taxon>Edaphosphingomonas</taxon>
    </lineage>
</organism>
<reference evidence="1 2" key="1">
    <citation type="submission" date="2016-09" db="EMBL/GenBank/DDBJ databases">
        <title>Metabolic pathway, cell adaptation mechanisms and a novel monoxygenase revealed through proteogenomic-transcription analysis of a Sphingomonas haloaromaticamans strain degrading the fungicide ortho-phenylphenol.</title>
        <authorList>
            <person name="Perruchon C."/>
            <person name="Papadopoulou E.S."/>
            <person name="Rousidou C."/>
            <person name="Vasileiadis S."/>
            <person name="Tanou G."/>
            <person name="Amoutzias G."/>
            <person name="Molassiotis A."/>
            <person name="Karpouzas D.G."/>
        </authorList>
    </citation>
    <scope>NUCLEOTIDE SEQUENCE [LARGE SCALE GENOMIC DNA]</scope>
    <source>
        <strain evidence="1 2">P3</strain>
    </source>
</reference>
<dbReference type="EMBL" id="MIPT01000001">
    <property type="protein sequence ID" value="OHT20617.1"/>
    <property type="molecule type" value="Genomic_DNA"/>
</dbReference>
<evidence type="ECO:0000313" key="1">
    <source>
        <dbReference type="EMBL" id="OHT20617.1"/>
    </source>
</evidence>
<protein>
    <submittedName>
        <fullName evidence="1">Uncharacterized protein</fullName>
    </submittedName>
</protein>